<gene>
    <name evidence="1" type="ORF">SAMN05443248_8567</name>
</gene>
<proteinExistence type="predicted"/>
<accession>A0A1M5YP07</accession>
<reference evidence="1 2" key="1">
    <citation type="submission" date="2016-11" db="EMBL/GenBank/DDBJ databases">
        <authorList>
            <person name="Jaros S."/>
            <person name="Januszkiewicz K."/>
            <person name="Wedrychowicz H."/>
        </authorList>
    </citation>
    <scope>NUCLEOTIDE SEQUENCE [LARGE SCALE GENOMIC DNA]</scope>
    <source>
        <strain evidence="1 2">GAS138</strain>
    </source>
</reference>
<organism evidence="1 2">
    <name type="scientific">Bradyrhizobium erythrophlei</name>
    <dbReference type="NCBI Taxonomy" id="1437360"/>
    <lineage>
        <taxon>Bacteria</taxon>
        <taxon>Pseudomonadati</taxon>
        <taxon>Pseudomonadota</taxon>
        <taxon>Alphaproteobacteria</taxon>
        <taxon>Hyphomicrobiales</taxon>
        <taxon>Nitrobacteraceae</taxon>
        <taxon>Bradyrhizobium</taxon>
    </lineage>
</organism>
<evidence type="ECO:0000313" key="2">
    <source>
        <dbReference type="Proteomes" id="UP000189796"/>
    </source>
</evidence>
<dbReference type="EMBL" id="LT670817">
    <property type="protein sequence ID" value="SHI13628.1"/>
    <property type="molecule type" value="Genomic_DNA"/>
</dbReference>
<dbReference type="RefSeq" id="WP_276329301.1">
    <property type="nucleotide sequence ID" value="NZ_LT670817.1"/>
</dbReference>
<sequence>MSIVRAIVVIVLSAYAGSVVGGLQFTDPVKAGTELSQSGIEHR</sequence>
<protein>
    <submittedName>
        <fullName evidence="1">Uncharacterized protein</fullName>
    </submittedName>
</protein>
<name>A0A1M5YP07_9BRAD</name>
<dbReference type="Proteomes" id="UP000189796">
    <property type="component" value="Chromosome I"/>
</dbReference>
<evidence type="ECO:0000313" key="1">
    <source>
        <dbReference type="EMBL" id="SHI13628.1"/>
    </source>
</evidence>
<dbReference type="AlphaFoldDB" id="A0A1M5YP07"/>